<dbReference type="OrthoDB" id="9442240at2759"/>
<dbReference type="InterPro" id="IPR036236">
    <property type="entry name" value="Znf_C2H2_sf"/>
</dbReference>
<gene>
    <name evidence="3" type="ORF">CTI12_AA172700</name>
</gene>
<dbReference type="PANTHER" id="PTHR46547">
    <property type="entry name" value="ZINC FINGER PROTEIN GIS"/>
    <property type="match status" value="1"/>
</dbReference>
<keyword evidence="1" id="KW-0862">Zinc</keyword>
<organism evidence="3 4">
    <name type="scientific">Artemisia annua</name>
    <name type="common">Sweet wormwood</name>
    <dbReference type="NCBI Taxonomy" id="35608"/>
    <lineage>
        <taxon>Eukaryota</taxon>
        <taxon>Viridiplantae</taxon>
        <taxon>Streptophyta</taxon>
        <taxon>Embryophyta</taxon>
        <taxon>Tracheophyta</taxon>
        <taxon>Spermatophyta</taxon>
        <taxon>Magnoliopsida</taxon>
        <taxon>eudicotyledons</taxon>
        <taxon>Gunneridae</taxon>
        <taxon>Pentapetalae</taxon>
        <taxon>asterids</taxon>
        <taxon>campanulids</taxon>
        <taxon>Asterales</taxon>
        <taxon>Asteraceae</taxon>
        <taxon>Asteroideae</taxon>
        <taxon>Anthemideae</taxon>
        <taxon>Artemisiinae</taxon>
        <taxon>Artemisia</taxon>
    </lineage>
</organism>
<keyword evidence="4" id="KW-1185">Reference proteome</keyword>
<comment type="caution">
    <text evidence="3">The sequence shown here is derived from an EMBL/GenBank/DDBJ whole genome shotgun (WGS) entry which is preliminary data.</text>
</comment>
<keyword evidence="1" id="KW-0863">Zinc-finger</keyword>
<dbReference type="EMBL" id="PKPP01001365">
    <property type="protein sequence ID" value="PWA83302.1"/>
    <property type="molecule type" value="Genomic_DNA"/>
</dbReference>
<dbReference type="SUPFAM" id="SSF57667">
    <property type="entry name" value="beta-beta-alpha zinc fingers"/>
    <property type="match status" value="1"/>
</dbReference>
<dbReference type="GO" id="GO:0008270">
    <property type="term" value="F:zinc ion binding"/>
    <property type="evidence" value="ECO:0007669"/>
    <property type="project" value="UniProtKB-KW"/>
</dbReference>
<keyword evidence="3" id="KW-0238">DNA-binding</keyword>
<proteinExistence type="predicted"/>
<dbReference type="STRING" id="35608.A0A2U1PC17"/>
<dbReference type="GO" id="GO:0003700">
    <property type="term" value="F:DNA-binding transcription factor activity"/>
    <property type="evidence" value="ECO:0007669"/>
    <property type="project" value="InterPro"/>
</dbReference>
<evidence type="ECO:0000259" key="2">
    <source>
        <dbReference type="PROSITE" id="PS50157"/>
    </source>
</evidence>
<dbReference type="InterPro" id="IPR044291">
    <property type="entry name" value="GIS/GIS2/ZFP8"/>
</dbReference>
<dbReference type="GO" id="GO:0003677">
    <property type="term" value="F:DNA binding"/>
    <property type="evidence" value="ECO:0007669"/>
    <property type="project" value="UniProtKB-KW"/>
</dbReference>
<evidence type="ECO:0000313" key="4">
    <source>
        <dbReference type="Proteomes" id="UP000245207"/>
    </source>
</evidence>
<dbReference type="AlphaFoldDB" id="A0A2U1PC17"/>
<evidence type="ECO:0000313" key="3">
    <source>
        <dbReference type="EMBL" id="PWA83302.1"/>
    </source>
</evidence>
<evidence type="ECO:0000256" key="1">
    <source>
        <dbReference type="PROSITE-ProRule" id="PRU00042"/>
    </source>
</evidence>
<dbReference type="PROSITE" id="PS00028">
    <property type="entry name" value="ZINC_FINGER_C2H2_1"/>
    <property type="match status" value="1"/>
</dbReference>
<keyword evidence="1" id="KW-0479">Metal-binding</keyword>
<accession>A0A2U1PC17</accession>
<dbReference type="InterPro" id="IPR013087">
    <property type="entry name" value="Znf_C2H2_type"/>
</dbReference>
<name>A0A2U1PC17_ARTAN</name>
<protein>
    <submittedName>
        <fullName evidence="3">Zinc finger C2H2-type/integrase DNA-binding domain-containing protein</fullName>
    </submittedName>
</protein>
<dbReference type="GO" id="GO:0009739">
    <property type="term" value="P:response to gibberellin"/>
    <property type="evidence" value="ECO:0007669"/>
    <property type="project" value="InterPro"/>
</dbReference>
<dbReference type="GO" id="GO:0010090">
    <property type="term" value="P:trichome morphogenesis"/>
    <property type="evidence" value="ECO:0007669"/>
    <property type="project" value="InterPro"/>
</dbReference>
<sequence>MEKSDTQIHDFMNAKTSSQLAIVPPKENSIRLFGKELCGNDSASIITIDSTSTHATTINNDETKEKIKNRRMFECLYCCRNFPTSQALGGHQNAHRKERSHAKRAHQQRITTTLPPYPHYSSPCTRFNGGKAPYIFHPTLISGRPLTPWRHPTVVQNMTISDLGIRSFYMHESKQSFHGQVSLDLHL</sequence>
<feature type="domain" description="C2H2-type" evidence="2">
    <location>
        <begin position="73"/>
        <end position="100"/>
    </location>
</feature>
<dbReference type="PANTHER" id="PTHR46547:SF7">
    <property type="entry name" value="ZINC FINGER PROTEIN GIS"/>
    <property type="match status" value="1"/>
</dbReference>
<dbReference type="Proteomes" id="UP000245207">
    <property type="component" value="Unassembled WGS sequence"/>
</dbReference>
<dbReference type="PROSITE" id="PS50157">
    <property type="entry name" value="ZINC_FINGER_C2H2_2"/>
    <property type="match status" value="1"/>
</dbReference>
<reference evidence="3 4" key="1">
    <citation type="journal article" date="2018" name="Mol. Plant">
        <title>The genome of Artemisia annua provides insight into the evolution of Asteraceae family and artemisinin biosynthesis.</title>
        <authorList>
            <person name="Shen Q."/>
            <person name="Zhang L."/>
            <person name="Liao Z."/>
            <person name="Wang S."/>
            <person name="Yan T."/>
            <person name="Shi P."/>
            <person name="Liu M."/>
            <person name="Fu X."/>
            <person name="Pan Q."/>
            <person name="Wang Y."/>
            <person name="Lv Z."/>
            <person name="Lu X."/>
            <person name="Zhang F."/>
            <person name="Jiang W."/>
            <person name="Ma Y."/>
            <person name="Chen M."/>
            <person name="Hao X."/>
            <person name="Li L."/>
            <person name="Tang Y."/>
            <person name="Lv G."/>
            <person name="Zhou Y."/>
            <person name="Sun X."/>
            <person name="Brodelius P.E."/>
            <person name="Rose J.K.C."/>
            <person name="Tang K."/>
        </authorList>
    </citation>
    <scope>NUCLEOTIDE SEQUENCE [LARGE SCALE GENOMIC DNA]</scope>
    <source>
        <strain evidence="4">cv. Huhao1</strain>
        <tissue evidence="3">Leaf</tissue>
    </source>
</reference>